<evidence type="ECO:0000259" key="1">
    <source>
        <dbReference type="Pfam" id="PF13460"/>
    </source>
</evidence>
<dbReference type="Gene3D" id="3.40.50.720">
    <property type="entry name" value="NAD(P)-binding Rossmann-like Domain"/>
    <property type="match status" value="1"/>
</dbReference>
<accession>A0A1M6I409</accession>
<dbReference type="PANTHER" id="PTHR47129">
    <property type="entry name" value="QUINONE OXIDOREDUCTASE 2"/>
    <property type="match status" value="1"/>
</dbReference>
<keyword evidence="3" id="KW-1185">Reference proteome</keyword>
<dbReference type="OrthoDB" id="9780595at2"/>
<gene>
    <name evidence="2" type="ORF">SAMN05444337_1753</name>
</gene>
<organism evidence="2 3">
    <name type="scientific">Flavobacterium haoranii</name>
    <dbReference type="NCBI Taxonomy" id="683124"/>
    <lineage>
        <taxon>Bacteria</taxon>
        <taxon>Pseudomonadati</taxon>
        <taxon>Bacteroidota</taxon>
        <taxon>Flavobacteriia</taxon>
        <taxon>Flavobacteriales</taxon>
        <taxon>Flavobacteriaceae</taxon>
        <taxon>Flavobacterium</taxon>
    </lineage>
</organism>
<name>A0A1M6I409_9FLAO</name>
<dbReference type="AlphaFoldDB" id="A0A1M6I409"/>
<dbReference type="Proteomes" id="UP000184232">
    <property type="component" value="Unassembled WGS sequence"/>
</dbReference>
<dbReference type="Gene3D" id="3.90.25.10">
    <property type="entry name" value="UDP-galactose 4-epimerase, domain 1"/>
    <property type="match status" value="1"/>
</dbReference>
<dbReference type="SUPFAM" id="SSF51735">
    <property type="entry name" value="NAD(P)-binding Rossmann-fold domains"/>
    <property type="match status" value="1"/>
</dbReference>
<protein>
    <submittedName>
        <fullName evidence="2">NAD(P)H dehydrogenase (Quinone)</fullName>
    </submittedName>
</protein>
<sequence>MTIGITGATGQLGQLVVQNLKERNTDANIVALVRDPKKAADLGVEARVFDYNQPETLAEALKGIDKLLLISGNEIGNRSAQHTNVIEAAKKAGVKLIAYTSLLHADKSSLALAGEHLETETLLKESGIPYVILRHGWYTENYVGGLSGVVEHGTFYGSAGDGKIASASRADFAIVDAEVLVTEGHEGKTYELAGDEIFTLSDFAKSLSEVAGKELKYQNLPVEEYAKVLEGFGLPEGVAQFFAGTHIGTEKGDLFDDSKTLSKLIGKPTTSLKAVLKASL</sequence>
<dbReference type="STRING" id="683124.SAMN05444337_1753"/>
<evidence type="ECO:0000313" key="2">
    <source>
        <dbReference type="EMBL" id="SHJ29110.1"/>
    </source>
</evidence>
<dbReference type="Pfam" id="PF13460">
    <property type="entry name" value="NAD_binding_10"/>
    <property type="match status" value="1"/>
</dbReference>
<feature type="domain" description="NAD(P)-binding" evidence="1">
    <location>
        <begin position="7"/>
        <end position="173"/>
    </location>
</feature>
<dbReference type="InterPro" id="IPR036291">
    <property type="entry name" value="NAD(P)-bd_dom_sf"/>
</dbReference>
<dbReference type="CDD" id="cd05269">
    <property type="entry name" value="TMR_SDR_a"/>
    <property type="match status" value="1"/>
</dbReference>
<dbReference type="PANTHER" id="PTHR47129:SF1">
    <property type="entry name" value="NMRA-LIKE DOMAIN-CONTAINING PROTEIN"/>
    <property type="match status" value="1"/>
</dbReference>
<reference evidence="2 3" key="1">
    <citation type="submission" date="2016-11" db="EMBL/GenBank/DDBJ databases">
        <authorList>
            <person name="Jaros S."/>
            <person name="Januszkiewicz K."/>
            <person name="Wedrychowicz H."/>
        </authorList>
    </citation>
    <scope>NUCLEOTIDE SEQUENCE [LARGE SCALE GENOMIC DNA]</scope>
    <source>
        <strain evidence="2 3">DSM 22807</strain>
    </source>
</reference>
<dbReference type="InterPro" id="IPR052718">
    <property type="entry name" value="NmrA-type_oxidoreductase"/>
</dbReference>
<proteinExistence type="predicted"/>
<dbReference type="InterPro" id="IPR016040">
    <property type="entry name" value="NAD(P)-bd_dom"/>
</dbReference>
<dbReference type="EMBL" id="FQZH01000002">
    <property type="protein sequence ID" value="SHJ29110.1"/>
    <property type="molecule type" value="Genomic_DNA"/>
</dbReference>
<dbReference type="RefSeq" id="WP_072784095.1">
    <property type="nucleotide sequence ID" value="NZ_CP045292.1"/>
</dbReference>
<evidence type="ECO:0000313" key="3">
    <source>
        <dbReference type="Proteomes" id="UP000184232"/>
    </source>
</evidence>